<feature type="domain" description="Ubiquitin-like protease family profile" evidence="3">
    <location>
        <begin position="1"/>
        <end position="146"/>
    </location>
</feature>
<gene>
    <name evidence="4" type="ORF">JG688_00018541</name>
</gene>
<evidence type="ECO:0000256" key="2">
    <source>
        <dbReference type="ARBA" id="ARBA00022801"/>
    </source>
</evidence>
<protein>
    <recommendedName>
        <fullName evidence="3">Ubiquitin-like protease family profile domain-containing protein</fullName>
    </recommendedName>
</protein>
<dbReference type="EMBL" id="JAENGY010003491">
    <property type="protein sequence ID" value="KAG6941694.1"/>
    <property type="molecule type" value="Genomic_DNA"/>
</dbReference>
<dbReference type="GO" id="GO:0008234">
    <property type="term" value="F:cysteine-type peptidase activity"/>
    <property type="evidence" value="ECO:0007669"/>
    <property type="project" value="InterPro"/>
</dbReference>
<dbReference type="Proteomes" id="UP000709295">
    <property type="component" value="Unassembled WGS sequence"/>
</dbReference>
<sequence>MELTRFGGDNWLSDTCIYWTSLRVAEEAIKLTWHKTTIVNVVDPIYMQMADEERRKGYLDTSDRVFSRMEANRIVFCPVYINTAFPHWCGIIFDMERQIIQDFLDEVESTINSYFMPLMMTRMEIRTFPGLLQRDGHSCGRLSEGV</sequence>
<proteinExistence type="predicted"/>
<name>A0A8J5MB14_9STRA</name>
<keyword evidence="2" id="KW-0378">Hydrolase</keyword>
<accession>A0A8J5MB14</accession>
<keyword evidence="1" id="KW-0645">Protease</keyword>
<comment type="caution">
    <text evidence="4">The sequence shown here is derived from an EMBL/GenBank/DDBJ whole genome shotgun (WGS) entry which is preliminary data.</text>
</comment>
<evidence type="ECO:0000259" key="3">
    <source>
        <dbReference type="PROSITE" id="PS50600"/>
    </source>
</evidence>
<evidence type="ECO:0000313" key="5">
    <source>
        <dbReference type="Proteomes" id="UP000709295"/>
    </source>
</evidence>
<dbReference type="GO" id="GO:0006508">
    <property type="term" value="P:proteolysis"/>
    <property type="evidence" value="ECO:0007669"/>
    <property type="project" value="UniProtKB-KW"/>
</dbReference>
<reference evidence="4" key="1">
    <citation type="submission" date="2021-01" db="EMBL/GenBank/DDBJ databases">
        <title>Phytophthora aleatoria, a newly-described species from Pinus radiata is distinct from Phytophthora cactorum isolates based on comparative genomics.</title>
        <authorList>
            <person name="Mcdougal R."/>
            <person name="Panda P."/>
            <person name="Williams N."/>
            <person name="Studholme D.J."/>
        </authorList>
    </citation>
    <scope>NUCLEOTIDE SEQUENCE</scope>
    <source>
        <strain evidence="4">NZFS 4037</strain>
    </source>
</reference>
<evidence type="ECO:0000256" key="1">
    <source>
        <dbReference type="ARBA" id="ARBA00022670"/>
    </source>
</evidence>
<dbReference type="InterPro" id="IPR003653">
    <property type="entry name" value="Peptidase_C48_C"/>
</dbReference>
<organism evidence="4 5">
    <name type="scientific">Phytophthora aleatoria</name>
    <dbReference type="NCBI Taxonomy" id="2496075"/>
    <lineage>
        <taxon>Eukaryota</taxon>
        <taxon>Sar</taxon>
        <taxon>Stramenopiles</taxon>
        <taxon>Oomycota</taxon>
        <taxon>Peronosporomycetes</taxon>
        <taxon>Peronosporales</taxon>
        <taxon>Peronosporaceae</taxon>
        <taxon>Phytophthora</taxon>
    </lineage>
</organism>
<dbReference type="PROSITE" id="PS50600">
    <property type="entry name" value="ULP_PROTEASE"/>
    <property type="match status" value="1"/>
</dbReference>
<evidence type="ECO:0000313" key="4">
    <source>
        <dbReference type="EMBL" id="KAG6941694.1"/>
    </source>
</evidence>
<dbReference type="AlphaFoldDB" id="A0A8J5MB14"/>
<keyword evidence="5" id="KW-1185">Reference proteome</keyword>